<sequence length="692" mass="77422">MVRFYQAIAGLLLSTAGIISAVAPCGQVAEAQKQQKQLDPNADKFNVTAHLAHECLVSVPFRLNDGLRLIDTLPLYWDWQSTQDFLADPPEGYPLPPTDLKRGLAKIRERAVRGGYRNEYEFQNDVESLVRSVHDGHFWLPLDLISFFIFRRTEIGSLVSLSDDGKKFPKLYSKNDLSESADAPAIKTIDGQDAIQWMENSSLEGLQQDLDALYNGMFLNLPLNNESSLGAFRSRHGIYTGDNTKLVYEDGTTKEAENYAFFTQDLTGVTDGDSFYEKFCTGRDNSGDLLRAGKAEEKYKEHHFFIAGPIPSQNSQPPAHVAARDLPPVPKPDYETPDGSLAGYFLDGQHSNTAILHLRNFGGEANTSQPLMDFSETTTKFLEGCRKTRKKKLIIDVSGNPGGVIFLGYDVFKQVLPEGKIETPSNMRAIEQLNITGSKINYLLSHPQDPKAPEAKTQRNDIFDIDVYTNTDGSKFPSWAALYGPEELPQGMFTHPTLWDLNNTEASERGGIVVSGYGDRSHIAPQAFKTEDIVIVTDGICASTCSIFTDLMRRHGVKFIAVGGRPRPGPMQAVGGVKGAQVLNFGYLHHLATYIYDKLSTDEERLQLDKTQTGEMYNKGSYVLGRLHERGKDGTINFRNAVYTEDKQRIPRQFVYEPAECKMFFTREALFDPKAWWGRIAQSWWGDKSLCI</sequence>
<dbReference type="GeneID" id="10030997"/>
<dbReference type="InterPro" id="IPR052766">
    <property type="entry name" value="S41A_metabolite_peptidase"/>
</dbReference>
<dbReference type="EMBL" id="DS989823">
    <property type="protein sequence ID" value="EFR00207.1"/>
    <property type="molecule type" value="Genomic_DNA"/>
</dbReference>
<dbReference type="VEuPathDB" id="FungiDB:MGYG_03210"/>
<dbReference type="RefSeq" id="XP_003175689.1">
    <property type="nucleotide sequence ID" value="XM_003175641.1"/>
</dbReference>
<evidence type="ECO:0000313" key="4">
    <source>
        <dbReference type="EMBL" id="EFR00207.1"/>
    </source>
</evidence>
<feature type="chain" id="PRO_5003187951" evidence="1">
    <location>
        <begin position="22"/>
        <end position="692"/>
    </location>
</feature>
<dbReference type="HOGENOM" id="CLU_014251_0_0_1"/>
<dbReference type="AlphaFoldDB" id="E4URE4"/>
<dbReference type="InterPro" id="IPR029045">
    <property type="entry name" value="ClpP/crotonase-like_dom_sf"/>
</dbReference>
<evidence type="ECO:0000259" key="3">
    <source>
        <dbReference type="Pfam" id="PF23658"/>
    </source>
</evidence>
<dbReference type="STRING" id="535722.E4URE4"/>
<dbReference type="Gene3D" id="3.90.226.10">
    <property type="entry name" value="2-enoyl-CoA Hydratase, Chain A, domain 1"/>
    <property type="match status" value="1"/>
</dbReference>
<proteinExistence type="predicted"/>
<organism evidence="5">
    <name type="scientific">Arthroderma gypseum (strain ATCC MYA-4604 / CBS 118893)</name>
    <name type="common">Microsporum gypseum</name>
    <dbReference type="NCBI Taxonomy" id="535722"/>
    <lineage>
        <taxon>Eukaryota</taxon>
        <taxon>Fungi</taxon>
        <taxon>Dikarya</taxon>
        <taxon>Ascomycota</taxon>
        <taxon>Pezizomycotina</taxon>
        <taxon>Eurotiomycetes</taxon>
        <taxon>Eurotiomycetidae</taxon>
        <taxon>Onygenales</taxon>
        <taxon>Arthrodermataceae</taxon>
        <taxon>Nannizzia</taxon>
    </lineage>
</organism>
<evidence type="ECO:0000256" key="1">
    <source>
        <dbReference type="SAM" id="SignalP"/>
    </source>
</evidence>
<gene>
    <name evidence="4" type="ORF">MGYG_03210</name>
</gene>
<keyword evidence="5" id="KW-1185">Reference proteome</keyword>
<reference evidence="5" key="1">
    <citation type="journal article" date="2012" name="MBio">
        <title>Comparative genome analysis of Trichophyton rubrum and related dermatophytes reveals candidate genes involved in infection.</title>
        <authorList>
            <person name="Martinez D.A."/>
            <person name="Oliver B.G."/>
            <person name="Graeser Y."/>
            <person name="Goldberg J.M."/>
            <person name="Li W."/>
            <person name="Martinez-Rossi N.M."/>
            <person name="Monod M."/>
            <person name="Shelest E."/>
            <person name="Barton R.C."/>
            <person name="Birch E."/>
            <person name="Brakhage A.A."/>
            <person name="Chen Z."/>
            <person name="Gurr S.J."/>
            <person name="Heiman D."/>
            <person name="Heitman J."/>
            <person name="Kosti I."/>
            <person name="Rossi A."/>
            <person name="Saif S."/>
            <person name="Samalova M."/>
            <person name="Saunders C.W."/>
            <person name="Shea T."/>
            <person name="Summerbell R.C."/>
            <person name="Xu J."/>
            <person name="Young S."/>
            <person name="Zeng Q."/>
            <person name="Birren B.W."/>
            <person name="Cuomo C.A."/>
            <person name="White T.C."/>
        </authorList>
    </citation>
    <scope>NUCLEOTIDE SEQUENCE [LARGE SCALE GENOMIC DNA]</scope>
    <source>
        <strain evidence="5">ATCC MYA-4604 / CBS 118893</strain>
    </source>
</reference>
<dbReference type="OMA" id="LYEPANC"/>
<protein>
    <submittedName>
        <fullName evidence="4">Uncharacterized protein</fullName>
    </submittedName>
</protein>
<evidence type="ECO:0000313" key="5">
    <source>
        <dbReference type="Proteomes" id="UP000002669"/>
    </source>
</evidence>
<dbReference type="InterPro" id="IPR056186">
    <property type="entry name" value="PDZ_CPAF-rel"/>
</dbReference>
<dbReference type="SUPFAM" id="SSF52096">
    <property type="entry name" value="ClpP/crotonase"/>
    <property type="match status" value="1"/>
</dbReference>
<feature type="domain" description="Tail specific protease" evidence="2">
    <location>
        <begin position="353"/>
        <end position="558"/>
    </location>
</feature>
<dbReference type="OrthoDB" id="27214at2759"/>
<dbReference type="PANTHER" id="PTHR37049">
    <property type="entry name" value="PEPTIDASE S41 FAMILY PROTEIN"/>
    <property type="match status" value="1"/>
</dbReference>
<accession>E4URE4</accession>
<evidence type="ECO:0000259" key="2">
    <source>
        <dbReference type="Pfam" id="PF03572"/>
    </source>
</evidence>
<dbReference type="PANTHER" id="PTHR37049:SF4">
    <property type="entry name" value="RHODANESE DOMAIN-CONTAINING PROTEIN"/>
    <property type="match status" value="1"/>
</dbReference>
<dbReference type="Proteomes" id="UP000002669">
    <property type="component" value="Unassembled WGS sequence"/>
</dbReference>
<feature type="signal peptide" evidence="1">
    <location>
        <begin position="1"/>
        <end position="21"/>
    </location>
</feature>
<dbReference type="InParanoid" id="E4URE4"/>
<dbReference type="InterPro" id="IPR005151">
    <property type="entry name" value="Tail-specific_protease"/>
</dbReference>
<keyword evidence="1" id="KW-0732">Signal</keyword>
<feature type="domain" description="CPAF-like PDZ" evidence="3">
    <location>
        <begin position="151"/>
        <end position="266"/>
    </location>
</feature>
<dbReference type="eggNOG" id="ENOG502S4FW">
    <property type="taxonomic scope" value="Eukaryota"/>
</dbReference>
<dbReference type="GO" id="GO:0006508">
    <property type="term" value="P:proteolysis"/>
    <property type="evidence" value="ECO:0007669"/>
    <property type="project" value="InterPro"/>
</dbReference>
<dbReference type="GO" id="GO:0008236">
    <property type="term" value="F:serine-type peptidase activity"/>
    <property type="evidence" value="ECO:0007669"/>
    <property type="project" value="InterPro"/>
</dbReference>
<name>E4URE4_ARTGP</name>
<dbReference type="Pfam" id="PF03572">
    <property type="entry name" value="Peptidase_S41"/>
    <property type="match status" value="1"/>
</dbReference>
<dbReference type="Pfam" id="PF23658">
    <property type="entry name" value="PDZ_CPAF_rel"/>
    <property type="match status" value="1"/>
</dbReference>